<keyword evidence="1" id="KW-0812">Transmembrane</keyword>
<name>A0ABN4IFD2_THEA5</name>
<reference evidence="3" key="1">
    <citation type="journal article" date="2015" name="PLoS ONE">
        <title>Complete Genome Sequence of Thermus aquaticus Y51MC23.</title>
        <authorList>
            <person name="Brumm P.J."/>
            <person name="Monsma S."/>
            <person name="Keough B."/>
            <person name="Jasinovica S."/>
            <person name="Ferguson E."/>
            <person name="Schoenfeld T."/>
            <person name="Lodes M."/>
            <person name="Mead D.A."/>
        </authorList>
    </citation>
    <scope>NUCLEOTIDE SEQUENCE [LARGE SCALE GENOMIC DNA]</scope>
    <source>
        <strain evidence="3">BAA-2747 / Y51MC23</strain>
    </source>
</reference>
<feature type="transmembrane region" description="Helical" evidence="1">
    <location>
        <begin position="34"/>
        <end position="51"/>
    </location>
</feature>
<keyword evidence="3" id="KW-1185">Reference proteome</keyword>
<dbReference type="EMBL" id="CP010822">
    <property type="protein sequence ID" value="ALJ90078.1"/>
    <property type="molecule type" value="Genomic_DNA"/>
</dbReference>
<keyword evidence="1" id="KW-1133">Transmembrane helix</keyword>
<evidence type="ECO:0000313" key="2">
    <source>
        <dbReference type="EMBL" id="ALJ90078.1"/>
    </source>
</evidence>
<proteinExistence type="predicted"/>
<accession>A0ABN4IFD2</accession>
<dbReference type="RefSeq" id="WP_003043410.1">
    <property type="nucleotide sequence ID" value="NZ_CP010822.1"/>
</dbReference>
<protein>
    <submittedName>
        <fullName evidence="2">Uncharacterized protein</fullName>
    </submittedName>
</protein>
<evidence type="ECO:0000313" key="3">
    <source>
        <dbReference type="Proteomes" id="UP000058660"/>
    </source>
</evidence>
<dbReference type="Proteomes" id="UP000058660">
    <property type="component" value="Chromosome"/>
</dbReference>
<keyword evidence="1" id="KW-0472">Membrane</keyword>
<organism evidence="2 3">
    <name type="scientific">Thermus aquaticus (strain ATCC BAA-2747 / Y51MC23)</name>
    <dbReference type="NCBI Taxonomy" id="498848"/>
    <lineage>
        <taxon>Bacteria</taxon>
        <taxon>Thermotogati</taxon>
        <taxon>Deinococcota</taxon>
        <taxon>Deinococci</taxon>
        <taxon>Thermales</taxon>
        <taxon>Thermaceae</taxon>
        <taxon>Thermus</taxon>
    </lineage>
</organism>
<evidence type="ECO:0000256" key="1">
    <source>
        <dbReference type="SAM" id="Phobius"/>
    </source>
</evidence>
<gene>
    <name evidence="2" type="ORF">TO73_0211</name>
</gene>
<sequence length="62" mass="6816">MEKEKYTEYVLLSFTTLAGVGFFIRSLLTGEDIPQGWALLIGSVWGALLGVREILKRKGGEG</sequence>
<feature type="transmembrane region" description="Helical" evidence="1">
    <location>
        <begin position="9"/>
        <end position="28"/>
    </location>
</feature>